<proteinExistence type="predicted"/>
<evidence type="ECO:0000313" key="2">
    <source>
        <dbReference type="EMBL" id="PEN08910.1"/>
    </source>
</evidence>
<gene>
    <name evidence="2" type="ORF">CRI93_03305</name>
</gene>
<name>A0A2H3NPM9_9BACT</name>
<dbReference type="RefSeq" id="WP_098061307.1">
    <property type="nucleotide sequence ID" value="NZ_PDEP01000002.1"/>
</dbReference>
<accession>A0A2H3NPM9</accession>
<dbReference type="OrthoDB" id="9794403at2"/>
<sequence>MPYDPRRHNRQSMRLPDYDYGQPGTYFVTICTADRAHLFGHISEGVMRCNDIGQIVEDEWERTPEVRSNVKLDAYVVMPNHMHAIAVITHRMVPRGESQFAPGERKFESPSHTVGAIVRGFKGAATRRINVHRGTPGQSVWQRNYHVRIIRTQRALHRIRRYIKNNPAQWHRDHDR</sequence>
<feature type="domain" description="Transposase IS200-like" evidence="1">
    <location>
        <begin position="22"/>
        <end position="166"/>
    </location>
</feature>
<dbReference type="PANTHER" id="PTHR36966:SF1">
    <property type="entry name" value="REP-ASSOCIATED TYROSINE TRANSPOSASE"/>
    <property type="match status" value="1"/>
</dbReference>
<dbReference type="GO" id="GO:0043565">
    <property type="term" value="F:sequence-specific DNA binding"/>
    <property type="evidence" value="ECO:0007669"/>
    <property type="project" value="TreeGrafter"/>
</dbReference>
<dbReference type="PANTHER" id="PTHR36966">
    <property type="entry name" value="REP-ASSOCIATED TYROSINE TRANSPOSASE"/>
    <property type="match status" value="1"/>
</dbReference>
<reference evidence="2 3" key="1">
    <citation type="submission" date="2017-10" db="EMBL/GenBank/DDBJ databases">
        <title>Draft genome of Longimonas halophila.</title>
        <authorList>
            <person name="Goh K.M."/>
            <person name="Shamsir M.S."/>
            <person name="Lim S.W."/>
        </authorList>
    </citation>
    <scope>NUCLEOTIDE SEQUENCE [LARGE SCALE GENOMIC DNA]</scope>
    <source>
        <strain evidence="2 3">KCTC 42399</strain>
    </source>
</reference>
<evidence type="ECO:0000259" key="1">
    <source>
        <dbReference type="SMART" id="SM01321"/>
    </source>
</evidence>
<dbReference type="GO" id="GO:0006313">
    <property type="term" value="P:DNA transposition"/>
    <property type="evidence" value="ECO:0007669"/>
    <property type="project" value="InterPro"/>
</dbReference>
<dbReference type="InterPro" id="IPR052715">
    <property type="entry name" value="RAYT_transposase"/>
</dbReference>
<evidence type="ECO:0000313" key="3">
    <source>
        <dbReference type="Proteomes" id="UP000221024"/>
    </source>
</evidence>
<dbReference type="InterPro" id="IPR002686">
    <property type="entry name" value="Transposase_17"/>
</dbReference>
<protein>
    <submittedName>
        <fullName evidence="2">Transposase</fullName>
    </submittedName>
</protein>
<dbReference type="SUPFAM" id="SSF143422">
    <property type="entry name" value="Transposase IS200-like"/>
    <property type="match status" value="1"/>
</dbReference>
<dbReference type="EMBL" id="PDEP01000002">
    <property type="protein sequence ID" value="PEN08910.1"/>
    <property type="molecule type" value="Genomic_DNA"/>
</dbReference>
<dbReference type="GO" id="GO:0004803">
    <property type="term" value="F:transposase activity"/>
    <property type="evidence" value="ECO:0007669"/>
    <property type="project" value="InterPro"/>
</dbReference>
<dbReference type="Gene3D" id="3.30.70.1290">
    <property type="entry name" value="Transposase IS200-like"/>
    <property type="match status" value="1"/>
</dbReference>
<dbReference type="AlphaFoldDB" id="A0A2H3NPM9"/>
<keyword evidence="3" id="KW-1185">Reference proteome</keyword>
<dbReference type="InterPro" id="IPR036515">
    <property type="entry name" value="Transposase_17_sf"/>
</dbReference>
<dbReference type="SMART" id="SM01321">
    <property type="entry name" value="Y1_Tnp"/>
    <property type="match status" value="1"/>
</dbReference>
<dbReference type="Proteomes" id="UP000221024">
    <property type="component" value="Unassembled WGS sequence"/>
</dbReference>
<organism evidence="2 3">
    <name type="scientific">Longimonas halophila</name>
    <dbReference type="NCBI Taxonomy" id="1469170"/>
    <lineage>
        <taxon>Bacteria</taxon>
        <taxon>Pseudomonadati</taxon>
        <taxon>Rhodothermota</taxon>
        <taxon>Rhodothermia</taxon>
        <taxon>Rhodothermales</taxon>
        <taxon>Salisaetaceae</taxon>
        <taxon>Longimonas</taxon>
    </lineage>
</organism>
<comment type="caution">
    <text evidence="2">The sequence shown here is derived from an EMBL/GenBank/DDBJ whole genome shotgun (WGS) entry which is preliminary data.</text>
</comment>